<protein>
    <submittedName>
        <fullName evidence="4 5">T-cell activation inhibitor, mitochondrial</fullName>
    </submittedName>
</protein>
<evidence type="ECO:0000313" key="3">
    <source>
        <dbReference type="Proteomes" id="UP000829291"/>
    </source>
</evidence>
<dbReference type="GeneID" id="107223985"/>
<dbReference type="InterPro" id="IPR027989">
    <property type="entry name" value="DUF4461"/>
</dbReference>
<dbReference type="AlphaFoldDB" id="A0A6J0BYQ5"/>
<evidence type="ECO:0000259" key="2">
    <source>
        <dbReference type="Pfam" id="PF14688"/>
    </source>
</evidence>
<gene>
    <name evidence="4 5" type="primary">LOC107223985</name>
</gene>
<evidence type="ECO:0000259" key="1">
    <source>
        <dbReference type="Pfam" id="PF14687"/>
    </source>
</evidence>
<dbReference type="PANTHER" id="PTHR31596">
    <property type="entry name" value="T-CELL ACTIVATION INHIBITOR, MITOCHONDRIAL"/>
    <property type="match status" value="1"/>
</dbReference>
<dbReference type="PANTHER" id="PTHR31596:SF1">
    <property type="entry name" value="T-CELL ACTIVATION INHIBITOR, MITOCHONDRIAL"/>
    <property type="match status" value="1"/>
</dbReference>
<reference evidence="4" key="1">
    <citation type="submission" date="2025-04" db="UniProtKB">
        <authorList>
            <consortium name="RefSeq"/>
        </authorList>
    </citation>
    <scope>IDENTIFICATION</scope>
    <source>
        <tissue evidence="5">Thorax and Abdomen</tissue>
        <tissue evidence="4">Whole body</tissue>
    </source>
</reference>
<dbReference type="InParanoid" id="A0A6J0BYQ5"/>
<dbReference type="GO" id="GO:0005739">
    <property type="term" value="C:mitochondrion"/>
    <property type="evidence" value="ECO:0007669"/>
    <property type="project" value="TreeGrafter"/>
</dbReference>
<feature type="domain" description="DUF4461" evidence="2">
    <location>
        <begin position="175"/>
        <end position="489"/>
    </location>
</feature>
<dbReference type="Pfam" id="PF14688">
    <property type="entry name" value="DUF4461"/>
    <property type="match status" value="1"/>
</dbReference>
<dbReference type="KEGG" id="nlo:107223985"/>
<sequence>MYCTLKKCIRSQDAVRALSTGEVSTALRPFYFSVHPDLFGQFPTQRTVNENSLKQLSSLIETLQQRRPIRPTTLPFYLRSKDEKEVKAGKFTLVKIQLADRDVRETILCILKACNLSTTFVDKIEEKKPPASKLKSQFWQRYRAHDGRIDFSELEDDPIYASIIMRRKINLEPDTFKAYLEKHSNEALVKLEACRPIREEVAKLEKELCLDLGLKKIVWDCGWNIAHYRGCLLAFLALSKHHPEPMKVLQGRILVFANDTGINLEGNVMLNSGEVRHNWLDLVKNVKKQDAVLLRLPAFEKAVSQVLLGIKVGRRVQFMCRKFMPKVMVDQYEQQLRQLTTTLSDYRSRRKYPTDWPEDLSAYEIVVETEAGPLMLSPTGQFIVPSSCPSFLLISFITENLNAATERLNHYNRVKHVERELHRKVALELELAALDKDDSITPDLMIECCEHLLQNKTVLMPMLSGIRLWVTHYYSVMSDGVLCIPWDWKI</sequence>
<dbReference type="Proteomes" id="UP000829291">
    <property type="component" value="Chromosome 3"/>
</dbReference>
<keyword evidence="3" id="KW-1185">Reference proteome</keyword>
<evidence type="ECO:0000313" key="4">
    <source>
        <dbReference type="RefSeq" id="XP_015519364.1"/>
    </source>
</evidence>
<dbReference type="RefSeq" id="XP_046590651.1">
    <property type="nucleotide sequence ID" value="XM_046734695.1"/>
</dbReference>
<dbReference type="InterPro" id="IPR027986">
    <property type="entry name" value="TCAIM"/>
</dbReference>
<dbReference type="InterPro" id="IPR028031">
    <property type="entry name" value="DUF4460"/>
</dbReference>
<organism evidence="3 4">
    <name type="scientific">Neodiprion lecontei</name>
    <name type="common">Redheaded pine sawfly</name>
    <dbReference type="NCBI Taxonomy" id="441921"/>
    <lineage>
        <taxon>Eukaryota</taxon>
        <taxon>Metazoa</taxon>
        <taxon>Ecdysozoa</taxon>
        <taxon>Arthropoda</taxon>
        <taxon>Hexapoda</taxon>
        <taxon>Insecta</taxon>
        <taxon>Pterygota</taxon>
        <taxon>Neoptera</taxon>
        <taxon>Endopterygota</taxon>
        <taxon>Hymenoptera</taxon>
        <taxon>Tenthredinoidea</taxon>
        <taxon>Diprionidae</taxon>
        <taxon>Diprioninae</taxon>
        <taxon>Neodiprion</taxon>
    </lineage>
</organism>
<proteinExistence type="predicted"/>
<dbReference type="FunCoup" id="A0A6J0BYQ5">
    <property type="interactions" value="773"/>
</dbReference>
<accession>A0A6J0BYQ5</accession>
<dbReference type="RefSeq" id="XP_015519364.1">
    <property type="nucleotide sequence ID" value="XM_015663878.1"/>
</dbReference>
<dbReference type="OrthoDB" id="4238at2759"/>
<name>A0A6J0BYQ5_NEOLC</name>
<evidence type="ECO:0000313" key="5">
    <source>
        <dbReference type="RefSeq" id="XP_046590651.1"/>
    </source>
</evidence>
<feature type="domain" description="DUF4460" evidence="1">
    <location>
        <begin position="16"/>
        <end position="116"/>
    </location>
</feature>
<dbReference type="Pfam" id="PF14687">
    <property type="entry name" value="DUF4460"/>
    <property type="match status" value="1"/>
</dbReference>